<dbReference type="InterPro" id="IPR029401">
    <property type="entry name" value="Nudix_N"/>
</dbReference>
<keyword evidence="2" id="KW-0378">Hydrolase</keyword>
<dbReference type="InterPro" id="IPR015797">
    <property type="entry name" value="NUDIX_hydrolase-like_dom_sf"/>
</dbReference>
<dbReference type="Pfam" id="PF00293">
    <property type="entry name" value="NUDIX"/>
    <property type="match status" value="1"/>
</dbReference>
<dbReference type="InterPro" id="IPR000086">
    <property type="entry name" value="NUDIX_hydrolase_dom"/>
</dbReference>
<evidence type="ECO:0000313" key="2">
    <source>
        <dbReference type="EMBL" id="MBK1629683.1"/>
    </source>
</evidence>
<feature type="domain" description="Nudix hydrolase" evidence="1">
    <location>
        <begin position="36"/>
        <end position="159"/>
    </location>
</feature>
<protein>
    <submittedName>
        <fullName evidence="2">NUDIX hydrolase</fullName>
    </submittedName>
</protein>
<organism evidence="2 3">
    <name type="scientific">Thiohalocapsa halophila</name>
    <dbReference type="NCBI Taxonomy" id="69359"/>
    <lineage>
        <taxon>Bacteria</taxon>
        <taxon>Pseudomonadati</taxon>
        <taxon>Pseudomonadota</taxon>
        <taxon>Gammaproteobacteria</taxon>
        <taxon>Chromatiales</taxon>
        <taxon>Chromatiaceae</taxon>
        <taxon>Thiohalocapsa</taxon>
    </lineage>
</organism>
<sequence length="200" mass="22526">MNYCSHCGEALAVRVPDGDNLPRHVCDACGAVHYQNPKIVVGCIPEWEDRILLCKRAIEPRYGLWTLPAGFMENGETVQQGAARETLEEASADVAVGDLYALFNLPHINQVYMLFRARLASLDFGPGAESLEVELLREDQIPWDDIAFPVIGESLRLYYRDRAAGRFRLRSGAIERLPGPDRRYRTLVYDEDGVASQQEK</sequence>
<gene>
    <name evidence="2" type="ORF">CKO31_02800</name>
</gene>
<evidence type="ECO:0000259" key="1">
    <source>
        <dbReference type="PROSITE" id="PS51462"/>
    </source>
</evidence>
<dbReference type="PANTHER" id="PTHR43222">
    <property type="entry name" value="NUDIX HYDROLASE 23"/>
    <property type="match status" value="1"/>
</dbReference>
<dbReference type="Gene3D" id="2.20.70.10">
    <property type="match status" value="1"/>
</dbReference>
<dbReference type="PANTHER" id="PTHR43222:SF2">
    <property type="entry name" value="NUDIX HYDROLASE 23, CHLOROPLASTIC"/>
    <property type="match status" value="1"/>
</dbReference>
<accession>A0ABS1CD78</accession>
<dbReference type="PROSITE" id="PS51462">
    <property type="entry name" value="NUDIX"/>
    <property type="match status" value="1"/>
</dbReference>
<dbReference type="RefSeq" id="WP_200233894.1">
    <property type="nucleotide sequence ID" value="NZ_NRRV01000004.1"/>
</dbReference>
<dbReference type="EMBL" id="NRRV01000004">
    <property type="protein sequence ID" value="MBK1629683.1"/>
    <property type="molecule type" value="Genomic_DNA"/>
</dbReference>
<reference evidence="2 3" key="1">
    <citation type="journal article" date="2020" name="Microorganisms">
        <title>Osmotic Adaptation and Compatible Solute Biosynthesis of Phototrophic Bacteria as Revealed from Genome Analyses.</title>
        <authorList>
            <person name="Imhoff J.F."/>
            <person name="Rahn T."/>
            <person name="Kunzel S."/>
            <person name="Keller A."/>
            <person name="Neulinger S.C."/>
        </authorList>
    </citation>
    <scope>NUCLEOTIDE SEQUENCE [LARGE SCALE GENOMIC DNA]</scope>
    <source>
        <strain evidence="2 3">DSM 6210</strain>
    </source>
</reference>
<dbReference type="Gene3D" id="3.90.79.10">
    <property type="entry name" value="Nucleoside Triphosphate Pyrophosphohydrolase"/>
    <property type="match status" value="1"/>
</dbReference>
<comment type="caution">
    <text evidence="2">The sequence shown here is derived from an EMBL/GenBank/DDBJ whole genome shotgun (WGS) entry which is preliminary data.</text>
</comment>
<dbReference type="SUPFAM" id="SSF55811">
    <property type="entry name" value="Nudix"/>
    <property type="match status" value="1"/>
</dbReference>
<evidence type="ECO:0000313" key="3">
    <source>
        <dbReference type="Proteomes" id="UP000748752"/>
    </source>
</evidence>
<name>A0ABS1CD78_9GAMM</name>
<proteinExistence type="predicted"/>
<dbReference type="Proteomes" id="UP000748752">
    <property type="component" value="Unassembled WGS sequence"/>
</dbReference>
<keyword evidence="3" id="KW-1185">Reference proteome</keyword>
<dbReference type="CDD" id="cd04511">
    <property type="entry name" value="NUDIX_Hydrolase"/>
    <property type="match status" value="1"/>
</dbReference>
<dbReference type="Pfam" id="PF14803">
    <property type="entry name" value="Zn_ribbon_Nudix"/>
    <property type="match status" value="1"/>
</dbReference>
<dbReference type="GO" id="GO:0016787">
    <property type="term" value="F:hydrolase activity"/>
    <property type="evidence" value="ECO:0007669"/>
    <property type="project" value="UniProtKB-KW"/>
</dbReference>